<organism evidence="13 14">
    <name type="scientific">Demequina lignilytica</name>
    <dbReference type="NCBI Taxonomy" id="3051663"/>
    <lineage>
        <taxon>Bacteria</taxon>
        <taxon>Bacillati</taxon>
        <taxon>Actinomycetota</taxon>
        <taxon>Actinomycetes</taxon>
        <taxon>Micrococcales</taxon>
        <taxon>Demequinaceae</taxon>
        <taxon>Demequina</taxon>
    </lineage>
</organism>
<feature type="region of interest" description="Disordered" evidence="10">
    <location>
        <begin position="327"/>
        <end position="358"/>
    </location>
</feature>
<dbReference type="SUPFAM" id="SSF90123">
    <property type="entry name" value="ABC transporter transmembrane region"/>
    <property type="match status" value="1"/>
</dbReference>
<evidence type="ECO:0000256" key="3">
    <source>
        <dbReference type="ARBA" id="ARBA00022475"/>
    </source>
</evidence>
<dbReference type="SMART" id="SM00382">
    <property type="entry name" value="AAA"/>
    <property type="match status" value="1"/>
</dbReference>
<dbReference type="GO" id="GO:0016887">
    <property type="term" value="F:ATP hydrolysis activity"/>
    <property type="evidence" value="ECO:0007669"/>
    <property type="project" value="InterPro"/>
</dbReference>
<dbReference type="GO" id="GO:0005886">
    <property type="term" value="C:plasma membrane"/>
    <property type="evidence" value="ECO:0007669"/>
    <property type="project" value="UniProtKB-SubCell"/>
</dbReference>
<dbReference type="PANTHER" id="PTHR24221">
    <property type="entry name" value="ATP-BINDING CASSETTE SUB-FAMILY B"/>
    <property type="match status" value="1"/>
</dbReference>
<comment type="subcellular location">
    <subcellularLocation>
        <location evidence="1">Cell membrane</location>
        <topology evidence="1">Multi-pass membrane protein</topology>
    </subcellularLocation>
</comment>
<accession>A0AB35MER1</accession>
<keyword evidence="4 11" id="KW-0812">Transmembrane</keyword>
<dbReference type="Pfam" id="PF00005">
    <property type="entry name" value="ABC_tran"/>
    <property type="match status" value="1"/>
</dbReference>
<evidence type="ECO:0000256" key="9">
    <source>
        <dbReference type="ARBA" id="ARBA00061644"/>
    </source>
</evidence>
<dbReference type="RefSeq" id="WP_301159438.1">
    <property type="nucleotide sequence ID" value="NZ_JAUHQB010000001.1"/>
</dbReference>
<evidence type="ECO:0000313" key="14">
    <source>
        <dbReference type="Proteomes" id="UP001172756"/>
    </source>
</evidence>
<dbReference type="FunFam" id="3.40.50.300:FF:000299">
    <property type="entry name" value="ABC transporter ATP-binding protein/permease"/>
    <property type="match status" value="1"/>
</dbReference>
<dbReference type="InterPro" id="IPR017871">
    <property type="entry name" value="ABC_transporter-like_CS"/>
</dbReference>
<comment type="caution">
    <text evidence="13">The sequence shown here is derived from an EMBL/GenBank/DDBJ whole genome shotgun (WGS) entry which is preliminary data.</text>
</comment>
<dbReference type="AlphaFoldDB" id="A0AB35MER1"/>
<dbReference type="GO" id="GO:0005524">
    <property type="term" value="F:ATP binding"/>
    <property type="evidence" value="ECO:0007669"/>
    <property type="project" value="UniProtKB-KW"/>
</dbReference>
<comment type="similarity">
    <text evidence="9">Belongs to the ABC transporter superfamily. Lipid exporter (TC 3.A.1.106) family.</text>
</comment>
<dbReference type="EMBL" id="JAUHQB010000001">
    <property type="protein sequence ID" value="MDN4482256.1"/>
    <property type="molecule type" value="Genomic_DNA"/>
</dbReference>
<keyword evidence="5" id="KW-0547">Nucleotide-binding</keyword>
<dbReference type="GO" id="GO:0034040">
    <property type="term" value="F:ATPase-coupled lipid transmembrane transporter activity"/>
    <property type="evidence" value="ECO:0007669"/>
    <property type="project" value="TreeGrafter"/>
</dbReference>
<proteinExistence type="inferred from homology"/>
<dbReference type="PROSITE" id="PS50893">
    <property type="entry name" value="ABC_TRANSPORTER_2"/>
    <property type="match status" value="1"/>
</dbReference>
<evidence type="ECO:0000256" key="4">
    <source>
        <dbReference type="ARBA" id="ARBA00022692"/>
    </source>
</evidence>
<evidence type="ECO:0000256" key="6">
    <source>
        <dbReference type="ARBA" id="ARBA00022840"/>
    </source>
</evidence>
<evidence type="ECO:0000259" key="12">
    <source>
        <dbReference type="PROSITE" id="PS50893"/>
    </source>
</evidence>
<evidence type="ECO:0000256" key="10">
    <source>
        <dbReference type="SAM" id="MobiDB-lite"/>
    </source>
</evidence>
<evidence type="ECO:0000256" key="1">
    <source>
        <dbReference type="ARBA" id="ARBA00004651"/>
    </source>
</evidence>
<evidence type="ECO:0000256" key="11">
    <source>
        <dbReference type="SAM" id="Phobius"/>
    </source>
</evidence>
<name>A0AB35MER1_9MICO</name>
<feature type="transmembrane region" description="Helical" evidence="11">
    <location>
        <begin position="12"/>
        <end position="36"/>
    </location>
</feature>
<dbReference type="Proteomes" id="UP001172756">
    <property type="component" value="Unassembled WGS sequence"/>
</dbReference>
<keyword evidence="2" id="KW-0813">Transport</keyword>
<evidence type="ECO:0000256" key="8">
    <source>
        <dbReference type="ARBA" id="ARBA00023136"/>
    </source>
</evidence>
<dbReference type="PANTHER" id="PTHR24221:SF654">
    <property type="entry name" value="ATP-BINDING CASSETTE SUB-FAMILY B MEMBER 6"/>
    <property type="match status" value="1"/>
</dbReference>
<dbReference type="InterPro" id="IPR039421">
    <property type="entry name" value="Type_1_exporter"/>
</dbReference>
<dbReference type="SUPFAM" id="SSF52540">
    <property type="entry name" value="P-loop containing nucleoside triphosphate hydrolases"/>
    <property type="match status" value="1"/>
</dbReference>
<dbReference type="Gene3D" id="1.20.1560.10">
    <property type="entry name" value="ABC transporter type 1, transmembrane domain"/>
    <property type="match status" value="1"/>
</dbReference>
<evidence type="ECO:0000256" key="2">
    <source>
        <dbReference type="ARBA" id="ARBA00022448"/>
    </source>
</evidence>
<dbReference type="InterPro" id="IPR003439">
    <property type="entry name" value="ABC_transporter-like_ATP-bd"/>
</dbReference>
<keyword evidence="6 13" id="KW-0067">ATP-binding</keyword>
<gene>
    <name evidence="13" type="ORF">QQ002_01725</name>
</gene>
<keyword evidence="3" id="KW-1003">Cell membrane</keyword>
<feature type="transmembrane region" description="Helical" evidence="11">
    <location>
        <begin position="42"/>
        <end position="64"/>
    </location>
</feature>
<dbReference type="InterPro" id="IPR003593">
    <property type="entry name" value="AAA+_ATPase"/>
</dbReference>
<reference evidence="13 14" key="1">
    <citation type="submission" date="2023-06" db="EMBL/GenBank/DDBJ databases">
        <title>SYSU T0a273.</title>
        <authorList>
            <person name="Gao L."/>
            <person name="Fang B.-Z."/>
            <person name="Li W.-J."/>
        </authorList>
    </citation>
    <scope>NUCLEOTIDE SEQUENCE [LARGE SCALE GENOMIC DNA]</scope>
    <source>
        <strain evidence="13 14">SYSU T0a273</strain>
    </source>
</reference>
<keyword evidence="7 11" id="KW-1133">Transmembrane helix</keyword>
<keyword evidence="8 11" id="KW-0472">Membrane</keyword>
<dbReference type="PROSITE" id="PS00211">
    <property type="entry name" value="ABC_TRANSPORTER_1"/>
    <property type="match status" value="1"/>
</dbReference>
<evidence type="ECO:0000256" key="5">
    <source>
        <dbReference type="ARBA" id="ARBA00022741"/>
    </source>
</evidence>
<evidence type="ECO:0000313" key="13">
    <source>
        <dbReference type="EMBL" id="MDN4482256.1"/>
    </source>
</evidence>
<evidence type="ECO:0000256" key="7">
    <source>
        <dbReference type="ARBA" id="ARBA00022989"/>
    </source>
</evidence>
<protein>
    <submittedName>
        <fullName evidence="13">ABC transporter ATP-binding protein</fullName>
    </submittedName>
</protein>
<dbReference type="InterPro" id="IPR027417">
    <property type="entry name" value="P-loop_NTPase"/>
</dbReference>
<dbReference type="Gene3D" id="3.40.50.300">
    <property type="entry name" value="P-loop containing nucleotide triphosphate hydrolases"/>
    <property type="match status" value="1"/>
</dbReference>
<feature type="domain" description="ABC transporter" evidence="12">
    <location>
        <begin position="100"/>
        <end position="335"/>
    </location>
</feature>
<dbReference type="InterPro" id="IPR036640">
    <property type="entry name" value="ABC1_TM_sf"/>
</dbReference>
<sequence>MVTHHFGSLSWVILQILTMGCLIAAGVLSVTGALPITAGQVVLLSTYFTTLTGAAMQVLNLLPIMARGRVSARSVAEVLEDPDVEHNEGGATVERVTGAIRLERVVVRYGEDDAPALDGVTLDIPAGCTVAFVGASGSGKSTLVNTVLGFVRPSSGRVLLDGHDMAGLDLRVVRHSVAVVPQESVLFEGSVRDNVAYGLADVSDDAVVGALEKANVAEAVAALPEGLDTVVGSRGARLSGGQRQRISIARALIRDPRLLVLDEATSALDSESEHRVHGALATLMADRTTLVVAHRLSTVAAADLIVVLDHGRIVESGPHAELVARRGVRPPVGSSDPRSRRGALITGGERAMASRRTSSPALELLGNAAVP</sequence>